<dbReference type="EMBL" id="BLZA01000053">
    <property type="protein sequence ID" value="GHJ89904.1"/>
    <property type="molecule type" value="Genomic_DNA"/>
</dbReference>
<dbReference type="Pfam" id="PF01019">
    <property type="entry name" value="G_glu_transpept"/>
    <property type="match status" value="1"/>
</dbReference>
<dbReference type="PANTHER" id="PTHR43881:SF1">
    <property type="entry name" value="GAMMA-GLUTAMYLTRANSPEPTIDASE (AFU_ORTHOLOGUE AFUA_4G13580)"/>
    <property type="match status" value="1"/>
</dbReference>
<evidence type="ECO:0008006" key="3">
    <source>
        <dbReference type="Google" id="ProtNLM"/>
    </source>
</evidence>
<name>A0A8H3YHI1_9TREE</name>
<evidence type="ECO:0000313" key="1">
    <source>
        <dbReference type="EMBL" id="GHJ89904.1"/>
    </source>
</evidence>
<dbReference type="OrthoDB" id="2015213at2759"/>
<evidence type="ECO:0000313" key="2">
    <source>
        <dbReference type="Proteomes" id="UP000620104"/>
    </source>
</evidence>
<protein>
    <recommendedName>
        <fullName evidence="3">Gamma-glutamyltransferase</fullName>
    </recommendedName>
</protein>
<dbReference type="InterPro" id="IPR052896">
    <property type="entry name" value="GGT-like_enzyme"/>
</dbReference>
<dbReference type="PANTHER" id="PTHR43881">
    <property type="entry name" value="GAMMA-GLUTAMYLTRANSPEPTIDASE (AFU_ORTHOLOGUE AFUA_4G13580)"/>
    <property type="match status" value="1"/>
</dbReference>
<keyword evidence="2" id="KW-1185">Reference proteome</keyword>
<dbReference type="InterPro" id="IPR043137">
    <property type="entry name" value="GGT_ssub_C"/>
</dbReference>
<comment type="caution">
    <text evidence="1">The sequence shown here is derived from an EMBL/GenBank/DDBJ whole genome shotgun (WGS) entry which is preliminary data.</text>
</comment>
<sequence>MPSAIDWTKVHPSHNPQFSHFASRRSTVFSTKGLVASSQPLASQAGLEILNKGGNAADAAVATAAALNVTEPSCTGIGGDVFCLFYDASSKTVRAINGSGKSPQALSLEYLRSIGIKGREIPLTNLNAVTVPGAASGWIKTIEEFGSGKLTMKEILEPAIRMAEEGVPTHELHANAWMRSANLIKKASDNHHDMLLNGSHPLASEIMTFPNLAKTFRAVADEGHAGFYKGRIAQAIVDLVRAGGGVMTMEDLAAQEAQVVEPISYEFKKGAPGADGVTLWECPPNGQGLTALVALGIIEQLENLGKLDDILKLEHNSVEYLHVLIEALRLAFADTRYYVTDPDVVHVPVKEMLSAEYLKERAGIFQPEKATANVKHGRPVQSSDTVYFTTSDSQGNACSFIASNYAGFGTGAIPKGCGFTLQNRGSGFTLQEGHPNNVKGGKRPYHTIIPAMVTRGDDRELLMSYGVMGGFMQPQGHVQVLLNVLRGMTPQAALDAPRFCISAGLPDADTEDAANAGNIDSEVWMEEGISDEVIEKLREMGHDARKASNFNRSIVGRGQIIQKVTDRSGRTVWAGGSDQRADGQVVGQI</sequence>
<dbReference type="InterPro" id="IPR029055">
    <property type="entry name" value="Ntn_hydrolases_N"/>
</dbReference>
<dbReference type="InterPro" id="IPR043138">
    <property type="entry name" value="GGT_lsub"/>
</dbReference>
<dbReference type="Proteomes" id="UP000620104">
    <property type="component" value="Unassembled WGS sequence"/>
</dbReference>
<reference evidence="1" key="1">
    <citation type="submission" date="2020-07" db="EMBL/GenBank/DDBJ databases">
        <title>Draft Genome Sequence of a Deep-Sea Yeast, Naganishia (Cryptococcus) liquefaciens strain N6.</title>
        <authorList>
            <person name="Han Y.W."/>
            <person name="Kajitani R."/>
            <person name="Morimoto H."/>
            <person name="Parhat M."/>
            <person name="Tsubouchi H."/>
            <person name="Bakenova O."/>
            <person name="Ogata M."/>
            <person name="Argunhan B."/>
            <person name="Aoki R."/>
            <person name="Kajiwara S."/>
            <person name="Itoh T."/>
            <person name="Iwasaki H."/>
        </authorList>
    </citation>
    <scope>NUCLEOTIDE SEQUENCE</scope>
    <source>
        <strain evidence="1">N6</strain>
    </source>
</reference>
<proteinExistence type="predicted"/>
<dbReference type="PRINTS" id="PR01210">
    <property type="entry name" value="GGTRANSPTASE"/>
</dbReference>
<dbReference type="Gene3D" id="3.60.20.40">
    <property type="match status" value="1"/>
</dbReference>
<gene>
    <name evidence="1" type="ORF">NliqN6_6306</name>
</gene>
<accession>A0A8H3YHI1</accession>
<dbReference type="AlphaFoldDB" id="A0A8H3YHI1"/>
<dbReference type="SUPFAM" id="SSF56235">
    <property type="entry name" value="N-terminal nucleophile aminohydrolases (Ntn hydrolases)"/>
    <property type="match status" value="1"/>
</dbReference>
<organism evidence="1 2">
    <name type="scientific">Naganishia liquefaciens</name>
    <dbReference type="NCBI Taxonomy" id="104408"/>
    <lineage>
        <taxon>Eukaryota</taxon>
        <taxon>Fungi</taxon>
        <taxon>Dikarya</taxon>
        <taxon>Basidiomycota</taxon>
        <taxon>Agaricomycotina</taxon>
        <taxon>Tremellomycetes</taxon>
        <taxon>Filobasidiales</taxon>
        <taxon>Filobasidiaceae</taxon>
        <taxon>Naganishia</taxon>
    </lineage>
</organism>
<dbReference type="Gene3D" id="1.10.246.130">
    <property type="match status" value="1"/>
</dbReference>